<comment type="catalytic activity">
    <reaction evidence="14">
        <text>1,2-dihexadecanoyl-sn-glycero-3-phospho-(1D-myo-inositol-5-phosphate) + ATP = 1,2-dihexadecanoyl-sn-glycero-3-phospho-(1D-myo-inositol-4,5-bisphosphate) + ADP + H(+)</text>
        <dbReference type="Rhea" id="RHEA:55992"/>
        <dbReference type="ChEBI" id="CHEBI:15378"/>
        <dbReference type="ChEBI" id="CHEBI:30616"/>
        <dbReference type="ChEBI" id="CHEBI:83423"/>
        <dbReference type="ChEBI" id="CHEBI:84968"/>
        <dbReference type="ChEBI" id="CHEBI:456216"/>
    </reaction>
    <physiologicalReaction direction="left-to-right" evidence="14">
        <dbReference type="Rhea" id="RHEA:55993"/>
    </physiologicalReaction>
</comment>
<dbReference type="InterPro" id="IPR002498">
    <property type="entry name" value="PInositol-4-P-4/5-kinase_core"/>
</dbReference>
<evidence type="ECO:0000256" key="10">
    <source>
        <dbReference type="ARBA" id="ARBA00022840"/>
    </source>
</evidence>
<feature type="domain" description="PIPK" evidence="23">
    <location>
        <begin position="41"/>
        <end position="413"/>
    </location>
</feature>
<feature type="region of interest" description="Disordered" evidence="19">
    <location>
        <begin position="462"/>
        <end position="494"/>
    </location>
</feature>
<evidence type="ECO:0000256" key="8">
    <source>
        <dbReference type="ARBA" id="ARBA00022777"/>
    </source>
</evidence>
<dbReference type="InterPro" id="IPR029019">
    <property type="entry name" value="HEX_eukaryotic_N"/>
</dbReference>
<evidence type="ECO:0000313" key="24">
    <source>
        <dbReference type="EMBL" id="CRK98399.1"/>
    </source>
</evidence>
<comment type="similarity">
    <text evidence="3">Belongs to the glycosyl hydrolase 20 family.</text>
</comment>
<evidence type="ECO:0000313" key="25">
    <source>
        <dbReference type="Proteomes" id="UP000183832"/>
    </source>
</evidence>
<keyword evidence="6" id="KW-0732">Signal</keyword>
<evidence type="ECO:0000256" key="7">
    <source>
        <dbReference type="ARBA" id="ARBA00022741"/>
    </source>
</evidence>
<dbReference type="GO" id="GO:0006367">
    <property type="term" value="P:transcription initiation at RNA polymerase II promoter"/>
    <property type="evidence" value="ECO:0007669"/>
    <property type="project" value="InterPro"/>
</dbReference>
<evidence type="ECO:0000259" key="21">
    <source>
        <dbReference type="PROSITE" id="PS50206"/>
    </source>
</evidence>
<evidence type="ECO:0000256" key="14">
    <source>
        <dbReference type="ARBA" id="ARBA00036478"/>
    </source>
</evidence>
<dbReference type="Gene3D" id="3.30.810.10">
    <property type="entry name" value="2-Layer Sandwich"/>
    <property type="match status" value="1"/>
</dbReference>
<dbReference type="InterPro" id="IPR036390">
    <property type="entry name" value="WH_DNA-bd_sf"/>
</dbReference>
<keyword evidence="20" id="KW-0472">Membrane</keyword>
<evidence type="ECO:0000256" key="15">
    <source>
        <dbReference type="ARBA" id="ARBA00036698"/>
    </source>
</evidence>
<evidence type="ECO:0000256" key="9">
    <source>
        <dbReference type="ARBA" id="ARBA00022801"/>
    </source>
</evidence>
<dbReference type="InterPro" id="IPR036388">
    <property type="entry name" value="WH-like_DNA-bd_sf"/>
</dbReference>
<dbReference type="PROSITE" id="PS51351">
    <property type="entry name" value="TFIIE_BETA_C"/>
    <property type="match status" value="1"/>
</dbReference>
<dbReference type="Pfam" id="PF01504">
    <property type="entry name" value="PIP5K"/>
    <property type="match status" value="1"/>
</dbReference>
<protein>
    <submittedName>
        <fullName evidence="24">CLUMA_CG011758, isoform A</fullName>
    </submittedName>
</protein>
<keyword evidence="20" id="KW-0812">Transmembrane</keyword>
<sequence>MLPLKIGIGNIWLINMATSAARILKKKHYRVKHQKVKLFRANDPMLSVFMWGINHSINELSHCLIPTLLLPDHFRANSKIKVDNHLFNKENMPSHFKFKEYCPIVFKNLRERFGIDDSDFRDSLTRSEPIQMDSSGKSGAKFYRSFDNIYVIKSLTSEEVERMHSFLKHYHPYVVEKHGSTLLPNFLGMYRLTVDGVQYYFTIMRNVFSSHLKIHQKFDLKGSTVDRSCNENELNKSLPTFKDNDFTRQGIKISIGPAAKEKLHETLASDVEFLTKLHLMDYSLLIGIHDIQAEDAATELSDAHHDTDDSECERVILAFLISMRWENTPPDSPRQIEVHTINPDSDVYAIPSKEENKFIYFIAIIDPLTNYGFKKQAAKAAKTVKYGSNVDGISTCDPEQYGKRFLEFILDRVIDSVPIVNKIFLWDLKLNKVIMDAELLRQRELFKKRALATPTVEKKLRAESSSSSATSSKKPLAPWESKTPTPKEPMSYKTMTGSSQKRFAILTKIVNYMKERHLNGEEHSLSIEEILDETNQLDIGGSTKTVIYDVLSIMKFCEFFLLIFQWLLTEALPNNPKLDHLEGRFQFKPMYKIKDGKSLLRLLKQHDLKGIGGVLLDDIQESLPHCEKVLKHRAPEIVFITRPIDKKKILFYNDKSANFSVDEEFQKLWRSSTVNAIDDAKIEEYLEKQGIRSMQDHGIRKPMIPKRKKLANKKRQFKRPRDNEHLADILETYEVGIEMKAEKYATIVSFLAIFIIVIGLTALVVGFAIFVKPKKFYQTDRLVVSKQAWGYKCEHNLCKKVELTEANIKTAVSLSVCRIYCNEDIGTVWPKPTGEVVISNNVVKINPEEIVFKTNNFKKEPAYWAMAEERFMGMQQKKTPKNYDPKTGGKALIVDVAVETDDMIFNLDTKESYKLEISENPSEGVHAIITAPNFYGARNALETLSQLIVYDNIRNEMLIVGELKINDEPKFKYRGVLLDTSRNYFSVDAIKRTIEGMAMVKLNTFHWHITDSHSFPFVVKSQPELSRLGAYSPEKVYTSSDIEDIVRFAKARGVRVLPEFDAPAHVGEGWQKKDLTTCFNSQPWKDFCVEPPCGQLDPSKDEVYNVLEDIYREMVESFAYPDLFHMGGDEVSVSCWNSSESLQKWMLEKGWGLTESDFMQLWGHFQDNALARLDKVNFQQVPIILWTSRLTEEPFLTKYLDKSRYIIQIWTKGDDPKVTTLLENGYKMIVSNYDALYLDCGFEAWVTEGNNWCSPYIGWQKIYDNRMETVGGPYVNQIYGAEAALWSEQADEHSLDSRLWPRLSALAERLWSNPMGSWRTAESRMLVNRYRLANIGGIGAEVLQPQWCLQNEGECPI</sequence>
<dbReference type="GO" id="GO:0016231">
    <property type="term" value="F:beta-N-acetylglucosaminidase activity"/>
    <property type="evidence" value="ECO:0007669"/>
    <property type="project" value="TreeGrafter"/>
</dbReference>
<feature type="domain" description="Rhodanese" evidence="21">
    <location>
        <begin position="1220"/>
        <end position="1254"/>
    </location>
</feature>
<keyword evidence="25" id="KW-1185">Reference proteome</keyword>
<keyword evidence="9" id="KW-0378">Hydrolase</keyword>
<evidence type="ECO:0000259" key="23">
    <source>
        <dbReference type="PROSITE" id="PS51455"/>
    </source>
</evidence>
<dbReference type="Gene3D" id="1.10.10.10">
    <property type="entry name" value="Winged helix-like DNA-binding domain superfamily/Winged helix DNA-binding domain"/>
    <property type="match status" value="2"/>
</dbReference>
<dbReference type="GO" id="GO:0046488">
    <property type="term" value="P:phosphatidylinositol metabolic process"/>
    <property type="evidence" value="ECO:0007669"/>
    <property type="project" value="UniProtKB-UniRule"/>
</dbReference>
<comment type="subcellular location">
    <subcellularLocation>
        <location evidence="2">Cytoplasm</location>
    </subcellularLocation>
</comment>
<dbReference type="SMART" id="SM00330">
    <property type="entry name" value="PIPKc"/>
    <property type="match status" value="1"/>
</dbReference>
<dbReference type="Gene3D" id="3.30.379.10">
    <property type="entry name" value="Chitobiase/beta-hexosaminidase domain 2-like"/>
    <property type="match status" value="1"/>
</dbReference>
<keyword evidence="11" id="KW-0443">Lipid metabolism</keyword>
<dbReference type="SUPFAM" id="SSF51445">
    <property type="entry name" value="(Trans)glycosidases"/>
    <property type="match status" value="1"/>
</dbReference>
<dbReference type="InterPro" id="IPR027483">
    <property type="entry name" value="PInositol-4-P-4/5-kinase_C_sf"/>
</dbReference>
<dbReference type="Pfam" id="PF02186">
    <property type="entry name" value="TFIIE_beta"/>
    <property type="match status" value="1"/>
</dbReference>
<dbReference type="InterPro" id="IPR015883">
    <property type="entry name" value="Glyco_hydro_20_cat"/>
</dbReference>
<dbReference type="CDD" id="cd06562">
    <property type="entry name" value="GH20_HexA_HexB-like"/>
    <property type="match status" value="1"/>
</dbReference>
<dbReference type="InterPro" id="IPR003166">
    <property type="entry name" value="TFIIE_bsu_DNA-bd"/>
</dbReference>
<evidence type="ECO:0000256" key="17">
    <source>
        <dbReference type="PIRSR" id="PIRSR625705-1"/>
    </source>
</evidence>
<dbReference type="GO" id="GO:0005975">
    <property type="term" value="P:carbohydrate metabolic process"/>
    <property type="evidence" value="ECO:0007669"/>
    <property type="project" value="InterPro"/>
</dbReference>
<evidence type="ECO:0000256" key="1">
    <source>
        <dbReference type="ARBA" id="ARBA00001231"/>
    </source>
</evidence>
<feature type="transmembrane region" description="Helical" evidence="20">
    <location>
        <begin position="747"/>
        <end position="771"/>
    </location>
</feature>
<dbReference type="OrthoDB" id="428480at2759"/>
<feature type="domain" description="TFIIE beta" evidence="22">
    <location>
        <begin position="494"/>
        <end position="594"/>
    </location>
</feature>
<evidence type="ECO:0000256" key="3">
    <source>
        <dbReference type="ARBA" id="ARBA00006285"/>
    </source>
</evidence>
<dbReference type="GO" id="GO:0016309">
    <property type="term" value="F:1-phosphatidylinositol-5-phosphate 4-kinase activity"/>
    <property type="evidence" value="ECO:0007669"/>
    <property type="project" value="UniProtKB-EC"/>
</dbReference>
<evidence type="ECO:0000256" key="4">
    <source>
        <dbReference type="ARBA" id="ARBA00022490"/>
    </source>
</evidence>
<dbReference type="STRING" id="568069.A0A1J1IDP2"/>
<dbReference type="GO" id="GO:0005886">
    <property type="term" value="C:plasma membrane"/>
    <property type="evidence" value="ECO:0007669"/>
    <property type="project" value="TreeGrafter"/>
</dbReference>
<dbReference type="PANTHER" id="PTHR22600">
    <property type="entry name" value="BETA-HEXOSAMINIDASE"/>
    <property type="match status" value="1"/>
</dbReference>
<dbReference type="GO" id="GO:0005737">
    <property type="term" value="C:cytoplasm"/>
    <property type="evidence" value="ECO:0007669"/>
    <property type="project" value="UniProtKB-SubCell"/>
</dbReference>
<comment type="catalytic activity">
    <reaction evidence="15">
        <text>a 1,2-diacyl-sn-glycero-3-phospho-(1D-myo-inositol-5-phosphate) + ATP = a 1,2-diacyl-sn-glycero-3-phospho-(1D-myo-inositol-4,5-bisphosphate) + ADP + H(+)</text>
        <dbReference type="Rhea" id="RHEA:12280"/>
        <dbReference type="ChEBI" id="CHEBI:15378"/>
        <dbReference type="ChEBI" id="CHEBI:30616"/>
        <dbReference type="ChEBI" id="CHEBI:57795"/>
        <dbReference type="ChEBI" id="CHEBI:58456"/>
        <dbReference type="ChEBI" id="CHEBI:456216"/>
        <dbReference type="EC" id="2.7.1.149"/>
    </reaction>
    <physiologicalReaction direction="left-to-right" evidence="15">
        <dbReference type="Rhea" id="RHEA:12281"/>
    </physiologicalReaction>
</comment>
<keyword evidence="20" id="KW-1133">Transmembrane helix</keyword>
<comment type="catalytic activity">
    <reaction evidence="1">
        <text>Hydrolysis of terminal non-reducing N-acetyl-D-hexosamine residues in N-acetyl-beta-D-hexosaminides.</text>
        <dbReference type="EC" id="3.2.1.52"/>
    </reaction>
</comment>
<dbReference type="InterPro" id="IPR017853">
    <property type="entry name" value="GH"/>
</dbReference>
<dbReference type="InterPro" id="IPR029018">
    <property type="entry name" value="Hex-like_dom2"/>
</dbReference>
<keyword evidence="5 18" id="KW-0808">Transferase</keyword>
<dbReference type="GO" id="GO:0030203">
    <property type="term" value="P:glycosaminoglycan metabolic process"/>
    <property type="evidence" value="ECO:0007669"/>
    <property type="project" value="TreeGrafter"/>
</dbReference>
<dbReference type="Gene3D" id="3.20.20.80">
    <property type="entry name" value="Glycosidases"/>
    <property type="match status" value="1"/>
</dbReference>
<accession>A0A1J1IDP2</accession>
<keyword evidence="10 18" id="KW-0067">ATP-binding</keyword>
<dbReference type="SUPFAM" id="SSF55545">
    <property type="entry name" value="beta-N-acetylhexosaminidase-like domain"/>
    <property type="match status" value="1"/>
</dbReference>
<keyword evidence="12" id="KW-0325">Glycoprotein</keyword>
<evidence type="ECO:0000256" key="20">
    <source>
        <dbReference type="SAM" id="Phobius"/>
    </source>
</evidence>
<name>A0A1J1IDP2_9DIPT</name>
<evidence type="ECO:0000256" key="12">
    <source>
        <dbReference type="ARBA" id="ARBA00023180"/>
    </source>
</evidence>
<dbReference type="SUPFAM" id="SSF46785">
    <property type="entry name" value="Winged helix' DNA-binding domain"/>
    <property type="match status" value="1"/>
</dbReference>
<keyword evidence="8 18" id="KW-0418">Kinase</keyword>
<dbReference type="CDD" id="cd17305">
    <property type="entry name" value="PIPKc_PIP5KII"/>
    <property type="match status" value="1"/>
</dbReference>
<dbReference type="EMBL" id="CVRI01000047">
    <property type="protein sequence ID" value="CRK98399.1"/>
    <property type="molecule type" value="Genomic_DNA"/>
</dbReference>
<dbReference type="FunFam" id="3.20.20.80:FF:000063">
    <property type="entry name" value="Beta-hexosaminidase"/>
    <property type="match status" value="1"/>
</dbReference>
<evidence type="ECO:0000256" key="11">
    <source>
        <dbReference type="ARBA" id="ARBA00023098"/>
    </source>
</evidence>
<evidence type="ECO:0000256" key="2">
    <source>
        <dbReference type="ARBA" id="ARBA00004496"/>
    </source>
</evidence>
<dbReference type="GO" id="GO:0005524">
    <property type="term" value="F:ATP binding"/>
    <property type="evidence" value="ECO:0007669"/>
    <property type="project" value="UniProtKB-UniRule"/>
</dbReference>
<keyword evidence="13" id="KW-0326">Glycosidase</keyword>
<dbReference type="Gene3D" id="3.30.800.10">
    <property type="entry name" value="Phosphatidylinositol Phosphate Kinase II Beta"/>
    <property type="match status" value="1"/>
</dbReference>
<dbReference type="InterPro" id="IPR025705">
    <property type="entry name" value="Beta_hexosaminidase_sua/sub"/>
</dbReference>
<dbReference type="FunFam" id="3.30.800.10:FF:000002">
    <property type="entry name" value="Phosphatidylinositol 5-phosphate 4-kinase type-2 beta"/>
    <property type="match status" value="1"/>
</dbReference>
<dbReference type="Pfam" id="PF00728">
    <property type="entry name" value="Glyco_hydro_20"/>
    <property type="match status" value="1"/>
</dbReference>
<dbReference type="SUPFAM" id="SSF56104">
    <property type="entry name" value="SAICAR synthase-like"/>
    <property type="match status" value="1"/>
</dbReference>
<keyword evidence="4" id="KW-0963">Cytoplasm</keyword>
<evidence type="ECO:0000256" key="5">
    <source>
        <dbReference type="ARBA" id="ARBA00022679"/>
    </source>
</evidence>
<gene>
    <name evidence="24" type="ORF">CLUMA_CG011758</name>
</gene>
<feature type="active site" description="Proton donor" evidence="17">
    <location>
        <position position="1130"/>
    </location>
</feature>
<evidence type="ECO:0000256" key="13">
    <source>
        <dbReference type="ARBA" id="ARBA00023295"/>
    </source>
</evidence>
<dbReference type="PRINTS" id="PR00738">
    <property type="entry name" value="GLHYDRLASE20"/>
</dbReference>
<dbReference type="Proteomes" id="UP000183832">
    <property type="component" value="Unassembled WGS sequence"/>
</dbReference>
<evidence type="ECO:0000256" key="19">
    <source>
        <dbReference type="SAM" id="MobiDB-lite"/>
    </source>
</evidence>
<dbReference type="InterPro" id="IPR027484">
    <property type="entry name" value="PInositol-4-P-5-kinase_N"/>
</dbReference>
<evidence type="ECO:0000256" key="16">
    <source>
        <dbReference type="ARBA" id="ARBA00036950"/>
    </source>
</evidence>
<dbReference type="InterPro" id="IPR001763">
    <property type="entry name" value="Rhodanese-like_dom"/>
</dbReference>
<comment type="catalytic activity">
    <reaction evidence="16">
        <text>1,2-dihexadecanoyl-sn-glycero-3-phospho-(1D-myo-inositol-5-phosphate) + GTP = 1,2-dihexadecanoyl-sn-glycero-3-phospho-(1D-myo-inositol-4,5-bisphosphate) + GDP + H(+)</text>
        <dbReference type="Rhea" id="RHEA:55964"/>
        <dbReference type="ChEBI" id="CHEBI:15378"/>
        <dbReference type="ChEBI" id="CHEBI:37565"/>
        <dbReference type="ChEBI" id="CHEBI:58189"/>
        <dbReference type="ChEBI" id="CHEBI:83423"/>
        <dbReference type="ChEBI" id="CHEBI:84968"/>
    </reaction>
    <physiologicalReaction direction="left-to-right" evidence="16">
        <dbReference type="Rhea" id="RHEA:55965"/>
    </physiologicalReaction>
</comment>
<evidence type="ECO:0000256" key="6">
    <source>
        <dbReference type="ARBA" id="ARBA00022729"/>
    </source>
</evidence>
<evidence type="ECO:0000256" key="18">
    <source>
        <dbReference type="PROSITE-ProRule" id="PRU00781"/>
    </source>
</evidence>
<dbReference type="PANTHER" id="PTHR22600:SF26">
    <property type="entry name" value="BETA-N-ACETYLHEXOSAMINIDASE"/>
    <property type="match status" value="1"/>
</dbReference>
<dbReference type="Pfam" id="PF14845">
    <property type="entry name" value="Glycohydro_20b2"/>
    <property type="match status" value="1"/>
</dbReference>
<organism evidence="24 25">
    <name type="scientific">Clunio marinus</name>
    <dbReference type="NCBI Taxonomy" id="568069"/>
    <lineage>
        <taxon>Eukaryota</taxon>
        <taxon>Metazoa</taxon>
        <taxon>Ecdysozoa</taxon>
        <taxon>Arthropoda</taxon>
        <taxon>Hexapoda</taxon>
        <taxon>Insecta</taxon>
        <taxon>Pterygota</taxon>
        <taxon>Neoptera</taxon>
        <taxon>Endopterygota</taxon>
        <taxon>Diptera</taxon>
        <taxon>Nematocera</taxon>
        <taxon>Chironomoidea</taxon>
        <taxon>Chironomidae</taxon>
        <taxon>Clunio</taxon>
    </lineage>
</organism>
<dbReference type="PROSITE" id="PS50206">
    <property type="entry name" value="RHODANESE_3"/>
    <property type="match status" value="1"/>
</dbReference>
<proteinExistence type="inferred from homology"/>
<keyword evidence="7 18" id="KW-0547">Nucleotide-binding</keyword>
<evidence type="ECO:0000259" key="22">
    <source>
        <dbReference type="PROSITE" id="PS51351"/>
    </source>
</evidence>
<dbReference type="PROSITE" id="PS51455">
    <property type="entry name" value="PIPK"/>
    <property type="match status" value="1"/>
</dbReference>
<dbReference type="CDD" id="cd07977">
    <property type="entry name" value="TFIIE_beta_winged_helix"/>
    <property type="match status" value="1"/>
</dbReference>
<reference evidence="24 25" key="1">
    <citation type="submission" date="2015-04" db="EMBL/GenBank/DDBJ databases">
        <authorList>
            <person name="Syromyatnikov M.Y."/>
            <person name="Popov V.N."/>
        </authorList>
    </citation>
    <scope>NUCLEOTIDE SEQUENCE [LARGE SCALE GENOMIC DNA]</scope>
</reference>